<comment type="caution">
    <text evidence="2">The sequence shown here is derived from an EMBL/GenBank/DDBJ whole genome shotgun (WGS) entry which is preliminary data.</text>
</comment>
<dbReference type="RefSeq" id="WP_264716244.1">
    <property type="nucleotide sequence ID" value="NZ_JAPDNT010000034.1"/>
</dbReference>
<evidence type="ECO:0000313" key="3">
    <source>
        <dbReference type="Proteomes" id="UP001165679"/>
    </source>
</evidence>
<dbReference type="InterPro" id="IPR039373">
    <property type="entry name" value="Peptidase_M28B"/>
</dbReference>
<dbReference type="InterPro" id="IPR007484">
    <property type="entry name" value="Peptidase_M28"/>
</dbReference>
<dbReference type="Gene3D" id="3.40.630.10">
    <property type="entry name" value="Zn peptidases"/>
    <property type="match status" value="1"/>
</dbReference>
<dbReference type="SUPFAM" id="SSF53187">
    <property type="entry name" value="Zn-dependent exopeptidases"/>
    <property type="match status" value="1"/>
</dbReference>
<dbReference type="InterPro" id="IPR046450">
    <property type="entry name" value="PA_dom_sf"/>
</dbReference>
<keyword evidence="3" id="KW-1185">Reference proteome</keyword>
<sequence length="564" mass="59562">MRPVTPAGLATAVSATTMFETLEGLARHVKLAGTTAELTSLRGLEGLLAGLGYRTTLLRHPAYISLPAAAAVLVDNEPQPCITHSFSQPTPAAGLTAPVVDLGGGTPADFAAHDLTGCIALIEGMATPAMAARANAAGALAQLHISPDAHLHEMCISPVWGSPDEQSRADLPRCVALTVGRAAGLALRARLAAGAAPAVTLHAAVDTGWRETPILVAEMDAPGAGPEAPFVMFSGHHDTWHLGVMDNGAANATMVEVARLCALHRDAWRRGLRLCFWSGHSQGRYSGSAWYADAFWDELDRRCVAHVNTDSTGGRGADLVNQSGAAAELWALAGEAVAAQAGQAYARARHGRNGDESFWGVGIPSIFNSLSHHPAPPGAAGEGHMKLGWWWHTPDDTLDKIDADTLVRDTRIFVHVVWRLLTDPLLPLDYAEHARALQAELARLQASLGDALDLSLLADRARVLAQAATALRARAAGAGEAGLARLDAALMRAGRALVPMDYTRGDRFRPDPALEQPAWPSLQPLRRLAAARGTAEAPFLAVSAMRARNRLAHALRQAIEALEG</sequence>
<gene>
    <name evidence="2" type="ORF">OL599_22320</name>
</gene>
<proteinExistence type="predicted"/>
<dbReference type="Pfam" id="PF04389">
    <property type="entry name" value="Peptidase_M28"/>
    <property type="match status" value="1"/>
</dbReference>
<dbReference type="PANTHER" id="PTHR10404">
    <property type="entry name" value="N-ACETYLATED-ALPHA-LINKED ACIDIC DIPEPTIDASE"/>
    <property type="match status" value="1"/>
</dbReference>
<dbReference type="AlphaFoldDB" id="A0AA41YVJ9"/>
<evidence type="ECO:0000259" key="1">
    <source>
        <dbReference type="Pfam" id="PF04389"/>
    </source>
</evidence>
<evidence type="ECO:0000313" key="2">
    <source>
        <dbReference type="EMBL" id="MCW3477308.1"/>
    </source>
</evidence>
<feature type="domain" description="Peptidase M28" evidence="1">
    <location>
        <begin position="224"/>
        <end position="415"/>
    </location>
</feature>
<dbReference type="Gene3D" id="3.50.30.30">
    <property type="match status" value="1"/>
</dbReference>
<dbReference type="GO" id="GO:0004180">
    <property type="term" value="F:carboxypeptidase activity"/>
    <property type="evidence" value="ECO:0007669"/>
    <property type="project" value="TreeGrafter"/>
</dbReference>
<accession>A0AA41YVJ9</accession>
<reference evidence="2" key="2">
    <citation type="submission" date="2022-10" db="EMBL/GenBank/DDBJ databases">
        <authorList>
            <person name="Trinh H.N."/>
        </authorList>
    </citation>
    <scope>NUCLEOTIDE SEQUENCE</scope>
    <source>
        <strain evidence="2">RN2-1</strain>
    </source>
</reference>
<reference evidence="2" key="1">
    <citation type="submission" date="2022-09" db="EMBL/GenBank/DDBJ databases">
        <title>Rhodovastum sp. nov. RN2-1 isolated from soil in Seongnam, South Korea.</title>
        <authorList>
            <person name="Le N.T."/>
        </authorList>
    </citation>
    <scope>NUCLEOTIDE SEQUENCE</scope>
    <source>
        <strain evidence="2">RN2-1</strain>
    </source>
</reference>
<dbReference type="Proteomes" id="UP001165679">
    <property type="component" value="Unassembled WGS sequence"/>
</dbReference>
<dbReference type="SUPFAM" id="SSF52025">
    <property type="entry name" value="PA domain"/>
    <property type="match status" value="1"/>
</dbReference>
<dbReference type="PANTHER" id="PTHR10404:SF46">
    <property type="entry name" value="VACUOLAR PROTEIN SORTING-ASSOCIATED PROTEIN 70"/>
    <property type="match status" value="1"/>
</dbReference>
<name>A0AA41YVJ9_9PROT</name>
<protein>
    <submittedName>
        <fullName evidence="2">M28 family peptidase</fullName>
    </submittedName>
</protein>
<dbReference type="EMBL" id="JAPDNT010000034">
    <property type="protein sequence ID" value="MCW3477308.1"/>
    <property type="molecule type" value="Genomic_DNA"/>
</dbReference>
<organism evidence="2 3">
    <name type="scientific">Limobrevibacterium gyesilva</name>
    <dbReference type="NCBI Taxonomy" id="2991712"/>
    <lineage>
        <taxon>Bacteria</taxon>
        <taxon>Pseudomonadati</taxon>
        <taxon>Pseudomonadota</taxon>
        <taxon>Alphaproteobacteria</taxon>
        <taxon>Acetobacterales</taxon>
        <taxon>Acetobacteraceae</taxon>
        <taxon>Limobrevibacterium</taxon>
    </lineage>
</organism>